<evidence type="ECO:0000256" key="4">
    <source>
        <dbReference type="PROSITE-ProRule" id="PRU01363"/>
    </source>
</evidence>
<dbReference type="Pfam" id="PF08659">
    <property type="entry name" value="KR"/>
    <property type="match status" value="1"/>
</dbReference>
<evidence type="ECO:0000256" key="2">
    <source>
        <dbReference type="ARBA" id="ARBA00022553"/>
    </source>
</evidence>
<dbReference type="Gene3D" id="1.10.1200.10">
    <property type="entry name" value="ACP-like"/>
    <property type="match status" value="1"/>
</dbReference>
<dbReference type="InterPro" id="IPR016039">
    <property type="entry name" value="Thiolase-like"/>
</dbReference>
<dbReference type="PANTHER" id="PTHR43775:SF37">
    <property type="entry name" value="SI:DKEY-61P9.11"/>
    <property type="match status" value="1"/>
</dbReference>
<dbReference type="InterPro" id="IPR049551">
    <property type="entry name" value="PKS_DH_C"/>
</dbReference>
<dbReference type="SMART" id="SM00825">
    <property type="entry name" value="PKS_KS"/>
    <property type="match status" value="1"/>
</dbReference>
<dbReference type="InterPro" id="IPR049900">
    <property type="entry name" value="PKS_mFAS_DH"/>
</dbReference>
<dbReference type="InterPro" id="IPR014043">
    <property type="entry name" value="Acyl_transferase_dom"/>
</dbReference>
<dbReference type="InterPro" id="IPR020841">
    <property type="entry name" value="PKS_Beta-ketoAc_synthase_dom"/>
</dbReference>
<keyword evidence="1" id="KW-0596">Phosphopantetheine</keyword>
<evidence type="ECO:0000259" key="6">
    <source>
        <dbReference type="PROSITE" id="PS52019"/>
    </source>
</evidence>
<dbReference type="InterPro" id="IPR013968">
    <property type="entry name" value="PKS_KR"/>
</dbReference>
<dbReference type="SUPFAM" id="SSF47336">
    <property type="entry name" value="ACP-like"/>
    <property type="match status" value="1"/>
</dbReference>
<dbReference type="PROSITE" id="PS52004">
    <property type="entry name" value="KS3_2"/>
    <property type="match status" value="1"/>
</dbReference>
<feature type="active site" description="Proton donor; for dehydratase activity" evidence="4">
    <location>
        <position position="1665"/>
    </location>
</feature>
<dbReference type="Pfam" id="PF02801">
    <property type="entry name" value="Ketoacyl-synt_C"/>
    <property type="match status" value="1"/>
</dbReference>
<feature type="domain" description="PKS/mFAS DH" evidence="6">
    <location>
        <begin position="1465"/>
        <end position="1749"/>
    </location>
</feature>
<evidence type="ECO:0000256" key="1">
    <source>
        <dbReference type="ARBA" id="ARBA00022450"/>
    </source>
</evidence>
<dbReference type="Gene3D" id="3.40.50.720">
    <property type="entry name" value="NAD(P)-binding Rossmann-like Domain"/>
    <property type="match status" value="1"/>
</dbReference>
<dbReference type="InterPro" id="IPR001227">
    <property type="entry name" value="Ac_transferase_dom_sf"/>
</dbReference>
<dbReference type="SUPFAM" id="SSF53901">
    <property type="entry name" value="Thiolase-like"/>
    <property type="match status" value="1"/>
</dbReference>
<dbReference type="Gene3D" id="3.10.129.110">
    <property type="entry name" value="Polyketide synthase dehydratase"/>
    <property type="match status" value="1"/>
</dbReference>
<dbReference type="InterPro" id="IPR050091">
    <property type="entry name" value="PKS_NRPS_Biosynth_Enz"/>
</dbReference>
<dbReference type="PANTHER" id="PTHR43775">
    <property type="entry name" value="FATTY ACID SYNTHASE"/>
    <property type="match status" value="1"/>
</dbReference>
<dbReference type="KEGG" id="wna:KA717_09025"/>
<dbReference type="Pfam" id="PF00698">
    <property type="entry name" value="Acyl_transf_1"/>
    <property type="match status" value="1"/>
</dbReference>
<dbReference type="Pfam" id="PF21089">
    <property type="entry name" value="PKS_DH_N"/>
    <property type="match status" value="1"/>
</dbReference>
<proteinExistence type="predicted"/>
<dbReference type="EMBL" id="CP073041">
    <property type="protein sequence ID" value="UXE62827.1"/>
    <property type="molecule type" value="Genomic_DNA"/>
</dbReference>
<organism evidence="7">
    <name type="scientific">Woronichinia naegeliana WA131</name>
    <dbReference type="NCBI Taxonomy" id="2824559"/>
    <lineage>
        <taxon>Bacteria</taxon>
        <taxon>Bacillati</taxon>
        <taxon>Cyanobacteriota</taxon>
        <taxon>Cyanophyceae</taxon>
        <taxon>Synechococcales</taxon>
        <taxon>Coelosphaeriaceae</taxon>
        <taxon>Woronichinia</taxon>
    </lineage>
</organism>
<keyword evidence="2" id="KW-0597">Phosphoprotein</keyword>
<evidence type="ECO:0000313" key="7">
    <source>
        <dbReference type="EMBL" id="UXE62827.1"/>
    </source>
</evidence>
<dbReference type="Gene3D" id="3.40.366.10">
    <property type="entry name" value="Malonyl-Coenzyme A Acyl Carrier Protein, domain 2"/>
    <property type="match status" value="1"/>
</dbReference>
<dbReference type="Proteomes" id="UP001065613">
    <property type="component" value="Chromosome"/>
</dbReference>
<dbReference type="GO" id="GO:0006633">
    <property type="term" value="P:fatty acid biosynthetic process"/>
    <property type="evidence" value="ECO:0007669"/>
    <property type="project" value="TreeGrafter"/>
</dbReference>
<sequence>MTPAIAIVGMACRYPDANSPQELWENALAQRRAFRRIPPERLSLSDYFSEDLNTPDAIYSSQAALITNYEFDRVNFRTVGSTYRSADLTHWLALEVAANALADAGFKNGEGLPKETTGVLLGNTLTGEMSRANTLRLRWPYVRRTVANLLSQKGMNAEEKQSFLLELESQFKAPFTEIGEESLAGNLSNTIAGRICNYFDLKGGGYAVDGACSSSLLAIAQACSGLISGDLDVALAGGVDISIDPFELVGFAKVGALAPDEMRIYDQRSTGFIPGEGCGFVVLMPYETAIAERKPIYGVIRGWGISSDGHGGLTRPEVEGQRFAIQRAYRRAGFGIDSIGYFEGHGTGTVVGDATELAVLSSSRQNTEVNPENSQAVIGSIKANIGHTKAAAGIAGFIKATMALHHQILPPTTGCQTPAETLQQENAPLKILKKGQLWPEKLPLRAAVSAMGFGGINSHVVIEGASTIRRQALTTKEETLLSSYQDRELLLFSATTVEDLLQKIEHLLTFTSQLSLAEIGDLAAELAKNIDNKLSLRAAIITRNPQELTQQLKILKNYLENPHTQDLNQENIFISPPFQGGLGGIKSFKEGLETIKIGFLFPGQAAPVYPNGNLWEHRFPAIAALYQQTELPINEPLQSTLLAQLAIITASLTGLEILTQLGITAEVAVGHSLGELCALHWAGVYNQESLIKLAKMRGQIMANLGELTGTMASIGSDQKTVQTLIAAQNVVIAGLNSPQQTVISGAINAVNQVVEKAKNQGIKAIILPVSQAFHSPFMKDAITPFNDYLVKETFSPLQKSVISTVIGSDLKFDQNISSLLLQQLTDPVRFIEAVTIADKKIDLWIEVGSGQILNRLVKDFLTTPVISLDSSSNSLQGLFQIVARLFSLGIEINYPVVFSNRFHRPFDLNWQPKFFANPCELAPILAGDSELLRIQKPTELASIEAEKNVIVGNPFAKSATSKIDCVRHLVAQRTELPIAAIHDHHRLLSDLHLNSITVGQLVVEAARNLGLTPPISPTDYADASVSEIAQSLEDLTLVTDNPREEHFPAGVAHWIRPFTVQWVEEKTQDSRLKFEGSDWQIIDLVDNDLTRALSKIIKAWEGIGVIVCLPSNPTLNALESLLRSAKNCLQNPQSTHFVLIQNNHYAASFARTFFLENPQIITCVINLNFDDPQAKNWIETEVKTAQTFVEVTYDIHGVRRTPTLELLEIPFTSIAPNFQVNDNDLLLVTGGGKGIAAESALVLAKTTGVSLVLLGRSEPKNDPELARNLSRMTSAGIKVNYFSCDVTIPEKVAEIIQKIEIKLGKITAIIHGAGVNQPKLIRNLELTDFINTFAPKVNGLANLLNAIPHIQLKQLITFGSIIARTGLPGEADYALANDILGHLVSQFQGQNPHCHCVNIDWSVWSGTGMGERLGRIDSLVQQGITPLSPDQAIAVLRQLMSQVLPTTSVVVTGRFGNPPTLTLSHRELPLLRFLENPKVDYPGIELVVEAELSLATDPYLQDHVYQGEYIFPAVMGLEAIAEVAMALADTTEITQLENVQFNRPIVVSTDNPPTIRIAAITRETNQIEVVIRSEQTAFAIDHFRAICRLTSPASPSPRPSLSPSSRPNVDPPTHLYKELLFHQGRFQRLQSYHHLKAMECIAEIKTDTRTPWFSRYLPQDLKLGDAGARDAAIHALQACIPHATILPVGIEKLTIYQVNDQVNHQVTAIEREHDGDRFIYDLWVTTESGTILEVWQGLTLQIIQKKPPQSPWLAELLPAYLERCLRENIPSVNNSNFSLIFDQDGTVEPRIRSDRALAHLTATTELIRRRLDGKPDDINGQFVSVSHCQDLTLAITANTPLACDLEMITPRNPDLWRDLLGQETLALAQLLTRETNESFDTIATRLWAAKECLKKVGAMPNAALAFTQATEQVIWFQSGIVLEKQLNLAIATFVITLHNFDSPLVIALLIAKVKSG</sequence>
<dbReference type="InterPro" id="IPR036736">
    <property type="entry name" value="ACP-like_sf"/>
</dbReference>
<dbReference type="InterPro" id="IPR049552">
    <property type="entry name" value="PKS_DH_N"/>
</dbReference>
<dbReference type="Pfam" id="PF14765">
    <property type="entry name" value="PS-DH"/>
    <property type="match status" value="1"/>
</dbReference>
<dbReference type="InterPro" id="IPR014030">
    <property type="entry name" value="Ketoacyl_synth_N"/>
</dbReference>
<dbReference type="SMART" id="SM00822">
    <property type="entry name" value="PKS_KR"/>
    <property type="match status" value="1"/>
</dbReference>
<dbReference type="InterPro" id="IPR020807">
    <property type="entry name" value="PKS_DH"/>
</dbReference>
<dbReference type="SUPFAM" id="SSF55048">
    <property type="entry name" value="Probable ACP-binding domain of malonyl-CoA ACP transacylase"/>
    <property type="match status" value="1"/>
</dbReference>
<feature type="region of interest" description="C-terminal hotdog fold" evidence="4">
    <location>
        <begin position="1606"/>
        <end position="1749"/>
    </location>
</feature>
<dbReference type="InterPro" id="IPR014031">
    <property type="entry name" value="Ketoacyl_synth_C"/>
</dbReference>
<protein>
    <submittedName>
        <fullName evidence="7">Type I polyketide synthase</fullName>
    </submittedName>
</protein>
<dbReference type="SUPFAM" id="SSF52151">
    <property type="entry name" value="FabD/lysophospholipase-like"/>
    <property type="match status" value="1"/>
</dbReference>
<dbReference type="GO" id="GO:0004312">
    <property type="term" value="F:fatty acid synthase activity"/>
    <property type="evidence" value="ECO:0007669"/>
    <property type="project" value="TreeGrafter"/>
</dbReference>
<dbReference type="SMART" id="SM00826">
    <property type="entry name" value="PKS_DH"/>
    <property type="match status" value="1"/>
</dbReference>
<keyword evidence="3" id="KW-0808">Transferase</keyword>
<dbReference type="InterPro" id="IPR036291">
    <property type="entry name" value="NAD(P)-bd_dom_sf"/>
</dbReference>
<accession>A0A977KZT9</accession>
<dbReference type="InterPro" id="IPR016036">
    <property type="entry name" value="Malonyl_transacylase_ACP-bd"/>
</dbReference>
<dbReference type="Gene3D" id="3.40.47.10">
    <property type="match status" value="1"/>
</dbReference>
<evidence type="ECO:0000259" key="5">
    <source>
        <dbReference type="PROSITE" id="PS52004"/>
    </source>
</evidence>
<name>A0A977KZT9_9CYAN</name>
<dbReference type="CDD" id="cd08953">
    <property type="entry name" value="KR_2_SDR_x"/>
    <property type="match status" value="1"/>
</dbReference>
<dbReference type="SUPFAM" id="SSF51735">
    <property type="entry name" value="NAD(P)-binding Rossmann-fold domains"/>
    <property type="match status" value="1"/>
</dbReference>
<dbReference type="CDD" id="cd00833">
    <property type="entry name" value="PKS"/>
    <property type="match status" value="1"/>
</dbReference>
<evidence type="ECO:0000256" key="3">
    <source>
        <dbReference type="ARBA" id="ARBA00022679"/>
    </source>
</evidence>
<dbReference type="InterPro" id="IPR057326">
    <property type="entry name" value="KR_dom"/>
</dbReference>
<reference evidence="7" key="1">
    <citation type="submission" date="2021-04" db="EMBL/GenBank/DDBJ databases">
        <title>Genome sequence of Woronichinia naegeliana from Washington state freshwater lake bloom.</title>
        <authorList>
            <person name="Dreher T.W."/>
        </authorList>
    </citation>
    <scope>NUCLEOTIDE SEQUENCE</scope>
    <source>
        <strain evidence="7">WA131</strain>
    </source>
</reference>
<dbReference type="InterPro" id="IPR016035">
    <property type="entry name" value="Acyl_Trfase/lysoPLipase"/>
</dbReference>
<feature type="active site" description="Proton acceptor; for dehydratase activity" evidence="4">
    <location>
        <position position="1503"/>
    </location>
</feature>
<dbReference type="Pfam" id="PF00109">
    <property type="entry name" value="ketoacyl-synt"/>
    <property type="match status" value="1"/>
</dbReference>
<dbReference type="SMART" id="SM00827">
    <property type="entry name" value="PKS_AT"/>
    <property type="match status" value="1"/>
</dbReference>
<dbReference type="InterPro" id="IPR042104">
    <property type="entry name" value="PKS_dehydratase_sf"/>
</dbReference>
<feature type="domain" description="Ketosynthase family 3 (KS3)" evidence="5">
    <location>
        <begin position="2"/>
        <end position="464"/>
    </location>
</feature>
<feature type="region of interest" description="N-terminal hotdog fold" evidence="4">
    <location>
        <begin position="1465"/>
        <end position="1594"/>
    </location>
</feature>
<gene>
    <name evidence="7" type="ORF">KA717_09025</name>
</gene>
<dbReference type="PROSITE" id="PS52019">
    <property type="entry name" value="PKS_MFAS_DH"/>
    <property type="match status" value="1"/>
</dbReference>